<evidence type="ECO:0000313" key="2">
    <source>
        <dbReference type="EMBL" id="MBT0663136.1"/>
    </source>
</evidence>
<dbReference type="InterPro" id="IPR027417">
    <property type="entry name" value="P-loop_NTPase"/>
</dbReference>
<dbReference type="InterPro" id="IPR006935">
    <property type="entry name" value="Helicase/UvrB_N"/>
</dbReference>
<dbReference type="CDD" id="cd18785">
    <property type="entry name" value="SF2_C"/>
    <property type="match status" value="1"/>
</dbReference>
<dbReference type="GO" id="GO:0004386">
    <property type="term" value="F:helicase activity"/>
    <property type="evidence" value="ECO:0007669"/>
    <property type="project" value="UniProtKB-KW"/>
</dbReference>
<organism evidence="2 3">
    <name type="scientific">Geoanaerobacter pelophilus</name>
    <dbReference type="NCBI Taxonomy" id="60036"/>
    <lineage>
        <taxon>Bacteria</taxon>
        <taxon>Pseudomonadati</taxon>
        <taxon>Thermodesulfobacteriota</taxon>
        <taxon>Desulfuromonadia</taxon>
        <taxon>Geobacterales</taxon>
        <taxon>Geobacteraceae</taxon>
        <taxon>Geoanaerobacter</taxon>
    </lineage>
</organism>
<sequence>MTLRGFDGTAMELKDYQSRVIKDLTDFLSYLEELKDIRAAFRTYWDDRGATRMEAYKNNVPGVPHVCVKVPTAGGKTFLAANALKPIFDVVVPESTGQPRVVVWLVPSLTILEQTERNFADPTHPYRQRLNTHFKGRVEIYGKKSLLQGAGFSPDAIQGQLSLILMSFDSLRARNKDDRKIFQENGNLATFDVLDADLLESADPTALINVIRALRPVVVVDESHNAESDLSVEMLVNLKPSFILDLTATPRNNSNIVSFVDALALKKECMVKLPVIVYNRPDKTEVVNNSLQLRRKLETLAIAEEKITGKYIRPIILFQAEPKTGEEKETFQKIKATLVKLKIPEAQIAIKTADVNELKGVDLMSRDCPVRYIITVNALKEGWDCPFAYILASLADKSSAVDVEQVVGRVLRQPHVVAHQEPLLNMSYVFTASNRFMDTLDKVVKGLNRAGFSDRDYRAVLESAVESKVPDSAHPDLFAPPPPAVPEAPATTEYPTVEEEIDVERLQGCVADGGTTESESAGQPAVEPDTTLEQLTAHATEANQEFTKKAKDADSSLSPDLEARMNRYPIKSIYLEEARAIAIPQFFIQVPAGGFFDEAEKLALLEKENLLKDFRLSTCDTSLNFEGIDAEAYRVDLEQTGKDDYRPSFKKIDSRQKALLNAHILSLPRDSQVKNMAARLAEMIGNMYPIADREILAYIKRIMEGLTAEQLHDCLERDYSYVAKIKQKISELSTDYCEKVFGDWLTTEKIVTSPSFKLPEFIAPNLMGPTIANSLYMSEKKANGFEERVINDIANLPNIQFWHRNIEKSGFRINGFINHYPDFIIRTISGKIIILETKGDDRDNSDSVRKLKLSNAWEKQAGRQFRYFMVFENKPIDGAHKLADALGLLGQL</sequence>
<reference evidence="2 3" key="1">
    <citation type="submission" date="2021-05" db="EMBL/GenBank/DDBJ databases">
        <title>The draft genome of Geobacter pelophilus DSM 12255.</title>
        <authorList>
            <person name="Xu Z."/>
            <person name="Masuda Y."/>
            <person name="Itoh H."/>
            <person name="Senoo K."/>
        </authorList>
    </citation>
    <scope>NUCLEOTIDE SEQUENCE [LARGE SCALE GENOMIC DNA]</scope>
    <source>
        <strain evidence="2 3">DSM 12255</strain>
    </source>
</reference>
<gene>
    <name evidence="2" type="ORF">KI809_02380</name>
</gene>
<keyword evidence="2" id="KW-0067">ATP-binding</keyword>
<keyword evidence="3" id="KW-1185">Reference proteome</keyword>
<dbReference type="GO" id="GO:0016787">
    <property type="term" value="F:hydrolase activity"/>
    <property type="evidence" value="ECO:0007669"/>
    <property type="project" value="InterPro"/>
</dbReference>
<dbReference type="Pfam" id="PF04851">
    <property type="entry name" value="ResIII"/>
    <property type="match status" value="1"/>
</dbReference>
<comment type="caution">
    <text evidence="2">The sequence shown here is derived from an EMBL/GenBank/DDBJ whole genome shotgun (WGS) entry which is preliminary data.</text>
</comment>
<proteinExistence type="predicted"/>
<dbReference type="AlphaFoldDB" id="A0AAW4KX02"/>
<dbReference type="SUPFAM" id="SSF52540">
    <property type="entry name" value="P-loop containing nucleoside triphosphate hydrolases"/>
    <property type="match status" value="1"/>
</dbReference>
<keyword evidence="2" id="KW-0378">Hydrolase</keyword>
<keyword evidence="2" id="KW-0347">Helicase</keyword>
<feature type="domain" description="Helicase/UvrB N-terminal" evidence="1">
    <location>
        <begin position="11"/>
        <end position="251"/>
    </location>
</feature>
<dbReference type="GO" id="GO:0005524">
    <property type="term" value="F:ATP binding"/>
    <property type="evidence" value="ECO:0007669"/>
    <property type="project" value="InterPro"/>
</dbReference>
<name>A0AAW4KX02_9BACT</name>
<dbReference type="EMBL" id="JAHCVJ010000001">
    <property type="protein sequence ID" value="MBT0663136.1"/>
    <property type="molecule type" value="Genomic_DNA"/>
</dbReference>
<keyword evidence="2" id="KW-0547">Nucleotide-binding</keyword>
<dbReference type="Proteomes" id="UP000811899">
    <property type="component" value="Unassembled WGS sequence"/>
</dbReference>
<accession>A0AAW4KX02</accession>
<evidence type="ECO:0000259" key="1">
    <source>
        <dbReference type="Pfam" id="PF04851"/>
    </source>
</evidence>
<evidence type="ECO:0000313" key="3">
    <source>
        <dbReference type="Proteomes" id="UP000811899"/>
    </source>
</evidence>
<protein>
    <submittedName>
        <fullName evidence="2">DEAD/DEAH box helicase family protein</fullName>
    </submittedName>
</protein>
<dbReference type="Gene3D" id="3.40.50.300">
    <property type="entry name" value="P-loop containing nucleotide triphosphate hydrolases"/>
    <property type="match status" value="2"/>
</dbReference>
<dbReference type="GO" id="GO:0003677">
    <property type="term" value="F:DNA binding"/>
    <property type="evidence" value="ECO:0007669"/>
    <property type="project" value="InterPro"/>
</dbReference>